<protein>
    <submittedName>
        <fullName evidence="3">Uncharacterized protein</fullName>
    </submittedName>
</protein>
<evidence type="ECO:0000256" key="1">
    <source>
        <dbReference type="ARBA" id="ARBA00010199"/>
    </source>
</evidence>
<evidence type="ECO:0000256" key="2">
    <source>
        <dbReference type="SAM" id="Phobius"/>
    </source>
</evidence>
<evidence type="ECO:0000313" key="3">
    <source>
        <dbReference type="EMBL" id="KAK7283623.1"/>
    </source>
</evidence>
<dbReference type="Proteomes" id="UP001372338">
    <property type="component" value="Unassembled WGS sequence"/>
</dbReference>
<comment type="caution">
    <text evidence="3">The sequence shown here is derived from an EMBL/GenBank/DDBJ whole genome shotgun (WGS) entry which is preliminary data.</text>
</comment>
<evidence type="ECO:0000313" key="4">
    <source>
        <dbReference type="Proteomes" id="UP001372338"/>
    </source>
</evidence>
<dbReference type="InterPro" id="IPR002528">
    <property type="entry name" value="MATE_fam"/>
</dbReference>
<reference evidence="3 4" key="1">
    <citation type="submission" date="2024-01" db="EMBL/GenBank/DDBJ databases">
        <title>The genomes of 5 underutilized Papilionoideae crops provide insights into root nodulation and disease resistanc.</title>
        <authorList>
            <person name="Yuan L."/>
        </authorList>
    </citation>
    <scope>NUCLEOTIDE SEQUENCE [LARGE SCALE GENOMIC DNA]</scope>
    <source>
        <strain evidence="3">ZHUSHIDOU_FW_LH</strain>
        <tissue evidence="3">Leaf</tissue>
    </source>
</reference>
<name>A0AAN9P1S6_CROPI</name>
<gene>
    <name evidence="3" type="ORF">RIF29_13264</name>
</gene>
<dbReference type="Pfam" id="PF01554">
    <property type="entry name" value="MatE"/>
    <property type="match status" value="1"/>
</dbReference>
<keyword evidence="4" id="KW-1185">Reference proteome</keyword>
<organism evidence="3 4">
    <name type="scientific">Crotalaria pallida</name>
    <name type="common">Smooth rattlebox</name>
    <name type="synonym">Crotalaria striata</name>
    <dbReference type="NCBI Taxonomy" id="3830"/>
    <lineage>
        <taxon>Eukaryota</taxon>
        <taxon>Viridiplantae</taxon>
        <taxon>Streptophyta</taxon>
        <taxon>Embryophyta</taxon>
        <taxon>Tracheophyta</taxon>
        <taxon>Spermatophyta</taxon>
        <taxon>Magnoliopsida</taxon>
        <taxon>eudicotyledons</taxon>
        <taxon>Gunneridae</taxon>
        <taxon>Pentapetalae</taxon>
        <taxon>rosids</taxon>
        <taxon>fabids</taxon>
        <taxon>Fabales</taxon>
        <taxon>Fabaceae</taxon>
        <taxon>Papilionoideae</taxon>
        <taxon>50 kb inversion clade</taxon>
        <taxon>genistoids sensu lato</taxon>
        <taxon>core genistoids</taxon>
        <taxon>Crotalarieae</taxon>
        <taxon>Crotalaria</taxon>
    </lineage>
</organism>
<proteinExistence type="inferred from homology"/>
<dbReference type="GO" id="GO:0042910">
    <property type="term" value="F:xenobiotic transmembrane transporter activity"/>
    <property type="evidence" value="ECO:0007669"/>
    <property type="project" value="InterPro"/>
</dbReference>
<feature type="transmembrane region" description="Helical" evidence="2">
    <location>
        <begin position="78"/>
        <end position="101"/>
    </location>
</feature>
<dbReference type="EMBL" id="JAYWIO010000002">
    <property type="protein sequence ID" value="KAK7283623.1"/>
    <property type="molecule type" value="Genomic_DNA"/>
</dbReference>
<dbReference type="GO" id="GO:0016020">
    <property type="term" value="C:membrane"/>
    <property type="evidence" value="ECO:0007669"/>
    <property type="project" value="InterPro"/>
</dbReference>
<dbReference type="GO" id="GO:0015297">
    <property type="term" value="F:antiporter activity"/>
    <property type="evidence" value="ECO:0007669"/>
    <property type="project" value="InterPro"/>
</dbReference>
<sequence length="190" mass="20975">MLAGILLLMAVLYSIEDVRVSNTLGMSHPKATKYSFFVAMFQSLLLGILFLTVIFLCKDDIAIIFSNSKDMIKAVSDLAYLLGLTMVLVSASLVISGVAIGCGWQVMVAYINLASYYIVGIPLGVYLGFKQHFGVKGLWGGTMCGNVLQIIVLMLIIWQTNWIKEVEQTADRMRSWSSKNLSKDMLEDGT</sequence>
<feature type="transmembrane region" description="Helical" evidence="2">
    <location>
        <begin position="138"/>
        <end position="158"/>
    </location>
</feature>
<dbReference type="PANTHER" id="PTHR11206">
    <property type="entry name" value="MULTIDRUG RESISTANCE PROTEIN"/>
    <property type="match status" value="1"/>
</dbReference>
<feature type="transmembrane region" description="Helical" evidence="2">
    <location>
        <begin position="107"/>
        <end position="129"/>
    </location>
</feature>
<dbReference type="AlphaFoldDB" id="A0AAN9P1S6"/>
<keyword evidence="2" id="KW-0812">Transmembrane</keyword>
<keyword evidence="2" id="KW-0472">Membrane</keyword>
<accession>A0AAN9P1S6</accession>
<keyword evidence="2" id="KW-1133">Transmembrane helix</keyword>
<feature type="transmembrane region" description="Helical" evidence="2">
    <location>
        <begin position="34"/>
        <end position="57"/>
    </location>
</feature>
<comment type="similarity">
    <text evidence="1">Belongs to the multi antimicrobial extrusion (MATE) (TC 2.A.66.1) family.</text>
</comment>